<dbReference type="EMBL" id="JAUSQU010000001">
    <property type="protein sequence ID" value="MDP9841385.1"/>
    <property type="molecule type" value="Genomic_DNA"/>
</dbReference>
<protein>
    <submittedName>
        <fullName evidence="2">Uncharacterized protein</fullName>
    </submittedName>
</protein>
<feature type="region of interest" description="Disordered" evidence="1">
    <location>
        <begin position="1"/>
        <end position="25"/>
    </location>
</feature>
<evidence type="ECO:0000256" key="1">
    <source>
        <dbReference type="SAM" id="MobiDB-lite"/>
    </source>
</evidence>
<sequence>MTLGESAVNMEHEGDPQSPRDGAETERLTMVAVRVNDVDPAFAMERSRALHGEGDHV</sequence>
<evidence type="ECO:0000313" key="3">
    <source>
        <dbReference type="Proteomes" id="UP001225356"/>
    </source>
</evidence>
<name>A0ABT9Q4K8_9ACTN</name>
<dbReference type="Proteomes" id="UP001225356">
    <property type="component" value="Unassembled WGS sequence"/>
</dbReference>
<accession>A0ABT9Q4K8</accession>
<proteinExistence type="predicted"/>
<comment type="caution">
    <text evidence="2">The sequence shown here is derived from an EMBL/GenBank/DDBJ whole genome shotgun (WGS) entry which is preliminary data.</text>
</comment>
<keyword evidence="3" id="KW-1185">Reference proteome</keyword>
<reference evidence="2 3" key="1">
    <citation type="submission" date="2023-07" db="EMBL/GenBank/DDBJ databases">
        <title>Sequencing the genomes of 1000 actinobacteria strains.</title>
        <authorList>
            <person name="Klenk H.-P."/>
        </authorList>
    </citation>
    <scope>NUCLEOTIDE SEQUENCE [LARGE SCALE GENOMIC DNA]</scope>
    <source>
        <strain evidence="2 3">DSM 46740</strain>
    </source>
</reference>
<gene>
    <name evidence="2" type="ORF">J2853_000596</name>
</gene>
<organism evidence="2 3">
    <name type="scientific">Streptosporangium lutulentum</name>
    <dbReference type="NCBI Taxonomy" id="1461250"/>
    <lineage>
        <taxon>Bacteria</taxon>
        <taxon>Bacillati</taxon>
        <taxon>Actinomycetota</taxon>
        <taxon>Actinomycetes</taxon>
        <taxon>Streptosporangiales</taxon>
        <taxon>Streptosporangiaceae</taxon>
        <taxon>Streptosporangium</taxon>
    </lineage>
</organism>
<evidence type="ECO:0000313" key="2">
    <source>
        <dbReference type="EMBL" id="MDP9841385.1"/>
    </source>
</evidence>